<dbReference type="Gene3D" id="3.20.20.80">
    <property type="entry name" value="Glycosidases"/>
    <property type="match status" value="1"/>
</dbReference>
<dbReference type="AlphaFoldDB" id="A0A4S2FZS9"/>
<evidence type="ECO:0000259" key="2">
    <source>
        <dbReference type="Pfam" id="PF03644"/>
    </source>
</evidence>
<organism evidence="3 4">
    <name type="scientific">Muribaculum intestinale</name>
    <dbReference type="NCBI Taxonomy" id="1796646"/>
    <lineage>
        <taxon>Bacteria</taxon>
        <taxon>Pseudomonadati</taxon>
        <taxon>Bacteroidota</taxon>
        <taxon>Bacteroidia</taxon>
        <taxon>Bacteroidales</taxon>
        <taxon>Muribaculaceae</taxon>
        <taxon>Muribaculum</taxon>
    </lineage>
</organism>
<feature type="non-terminal residue" evidence="3">
    <location>
        <position position="524"/>
    </location>
</feature>
<dbReference type="PANTHER" id="PTHR13246">
    <property type="entry name" value="ENDO BETA N-ACETYLGLUCOSAMINIDASE"/>
    <property type="match status" value="1"/>
</dbReference>
<protein>
    <submittedName>
        <fullName evidence="3">Endo-beta-N-acetylglucosaminidase</fullName>
    </submittedName>
</protein>
<dbReference type="GO" id="GO:0005829">
    <property type="term" value="C:cytosol"/>
    <property type="evidence" value="ECO:0007669"/>
    <property type="project" value="UniProtKB-SubCell"/>
</dbReference>
<name>A0A4S2FZS9_9BACT</name>
<evidence type="ECO:0000256" key="1">
    <source>
        <dbReference type="SAM" id="SignalP"/>
    </source>
</evidence>
<comment type="caution">
    <text evidence="3">The sequence shown here is derived from an EMBL/GenBank/DDBJ whole genome shotgun (WGS) entry which is preliminary data.</text>
</comment>
<feature type="domain" description="Cytosolic endo-beta-N-acetylglucosaminidase TIM barrel" evidence="2">
    <location>
        <begin position="117"/>
        <end position="431"/>
    </location>
</feature>
<evidence type="ECO:0000313" key="4">
    <source>
        <dbReference type="Proteomes" id="UP000306630"/>
    </source>
</evidence>
<proteinExistence type="predicted"/>
<dbReference type="PANTHER" id="PTHR13246:SF1">
    <property type="entry name" value="CYTOSOLIC ENDO-BETA-N-ACETYLGLUCOSAMINIDASE"/>
    <property type="match status" value="1"/>
</dbReference>
<feature type="chain" id="PRO_5020560859" evidence="1">
    <location>
        <begin position="24"/>
        <end position="524"/>
    </location>
</feature>
<dbReference type="EMBL" id="SRYD01000016">
    <property type="protein sequence ID" value="TGY74918.1"/>
    <property type="molecule type" value="Genomic_DNA"/>
</dbReference>
<gene>
    <name evidence="3" type="ORF">E5333_05420</name>
</gene>
<evidence type="ECO:0000313" key="3">
    <source>
        <dbReference type="EMBL" id="TGY74918.1"/>
    </source>
</evidence>
<feature type="signal peptide" evidence="1">
    <location>
        <begin position="1"/>
        <end position="23"/>
    </location>
</feature>
<accession>A0A4S2FZS9</accession>
<dbReference type="RefSeq" id="WP_410522177.1">
    <property type="nucleotide sequence ID" value="NZ_SRYD01000016.1"/>
</dbReference>
<dbReference type="Proteomes" id="UP000306630">
    <property type="component" value="Unassembled WGS sequence"/>
</dbReference>
<sequence>MKRSFLKSSMLLTPLVFASPIMAQESSESIFDQAPWENEQVLELFSKAWDEGRNYPTKAEFESIGLTFDLEFVRSHSRQRATYKDASKDVVSDINHNRSLWCNLPAGYGKGLGGYPSTQFDQDVFSMWNYTSIFGSWNYGFLQAPGSWVDAAHKNGTRIYGGIKFFEGWNDDGSEGAFLKFISTKNEDGTYKYARAFVNAAAFFGCDGYNYNSEGSTWRDTDWVNFHAEVNRIAKELNIEGFGIGQYTQQPNVSDSNIGYIYGNAEKGKIFDCMLNYSGNKLAYRYVSNSLAAIEKAGLSTDDVYQGQLLVGISSDYWNEMNTETTKQMNICIWGEHDQSRFFQFRVGSSPTNVQENYQLLLEKAFSGANRNPLSRPEISNAWGSFQVADADHANEQLNNSPGFASMFAERTAIGGNLPFETHFNLGNGENYFYNGKVTNGSWYNMSMQDIVPTYRWLVTAKGDMKTFANDIDVRFTHEDAYVGGSCIRLSGATTAGNDIVLYRTALKASAGNVKVNLALKGAK</sequence>
<keyword evidence="1" id="KW-0732">Signal</keyword>
<dbReference type="GO" id="GO:0033925">
    <property type="term" value="F:mannosyl-glycoprotein endo-beta-N-acetylglucosaminidase activity"/>
    <property type="evidence" value="ECO:0007669"/>
    <property type="project" value="InterPro"/>
</dbReference>
<dbReference type="Pfam" id="PF03644">
    <property type="entry name" value="Glyco_hydro_85"/>
    <property type="match status" value="1"/>
</dbReference>
<reference evidence="3 4" key="1">
    <citation type="submission" date="2019-04" db="EMBL/GenBank/DDBJ databases">
        <title>Microbes associate with the intestines of laboratory mice.</title>
        <authorList>
            <person name="Navarre W."/>
            <person name="Wong E."/>
            <person name="Huang K."/>
            <person name="Tropini C."/>
            <person name="Ng K."/>
            <person name="Yu B."/>
        </authorList>
    </citation>
    <scope>NUCLEOTIDE SEQUENCE [LARGE SCALE GENOMIC DNA]</scope>
    <source>
        <strain evidence="3 4">NM06_A21</strain>
    </source>
</reference>
<dbReference type="InterPro" id="IPR005201">
    <property type="entry name" value="TIM_ENGase"/>
</dbReference>
<dbReference type="InterPro" id="IPR032979">
    <property type="entry name" value="ENGase"/>
</dbReference>
<dbReference type="Gene3D" id="2.60.120.260">
    <property type="entry name" value="Galactose-binding domain-like"/>
    <property type="match status" value="1"/>
</dbReference>